<accession>A0A5C6LQ48</accession>
<dbReference type="OrthoDB" id="657884at2"/>
<protein>
    <submittedName>
        <fullName evidence="1">Uncharacterized protein</fullName>
    </submittedName>
</protein>
<gene>
    <name evidence="1" type="ORF">FEF09_20275</name>
</gene>
<name>A0A5C6LQ48_9BACT</name>
<reference evidence="1 2" key="1">
    <citation type="submission" date="2019-08" db="EMBL/GenBank/DDBJ databases">
        <title>Whole genome sequencing of chitin degrading bacteria Chitinophaga pinensis YS16.</title>
        <authorList>
            <person name="Singh R.P."/>
            <person name="Manchanda G."/>
            <person name="Maurya I.K."/>
            <person name="Joshi N.K."/>
            <person name="Srivastava A.K."/>
        </authorList>
    </citation>
    <scope>NUCLEOTIDE SEQUENCE [LARGE SCALE GENOMIC DNA]</scope>
    <source>
        <strain evidence="1 2">YS-16</strain>
    </source>
</reference>
<comment type="caution">
    <text evidence="1">The sequence shown here is derived from an EMBL/GenBank/DDBJ whole genome shotgun (WGS) entry which is preliminary data.</text>
</comment>
<dbReference type="RefSeq" id="WP_146306791.1">
    <property type="nucleotide sequence ID" value="NZ_VOHS01000024.1"/>
</dbReference>
<sequence length="156" mass="17529">MDTQRSSAGKAPGIIEITPPSAATIKTQSIRLIATGIMGQFATMSPLVSLRKSADFYDCYDVRMHIYLPDQSRNLQLDENISQAGTIDIENGPIEVREINVIYDNPEIKPEIYAYSLWDISFRYCVEGRELPAIRVRYVIDDPETTHGTVTSVEKT</sequence>
<dbReference type="Proteomes" id="UP000318815">
    <property type="component" value="Unassembled WGS sequence"/>
</dbReference>
<evidence type="ECO:0000313" key="2">
    <source>
        <dbReference type="Proteomes" id="UP000318815"/>
    </source>
</evidence>
<proteinExistence type="predicted"/>
<organism evidence="1 2">
    <name type="scientific">Chitinophaga pinensis</name>
    <dbReference type="NCBI Taxonomy" id="79329"/>
    <lineage>
        <taxon>Bacteria</taxon>
        <taxon>Pseudomonadati</taxon>
        <taxon>Bacteroidota</taxon>
        <taxon>Chitinophagia</taxon>
        <taxon>Chitinophagales</taxon>
        <taxon>Chitinophagaceae</taxon>
        <taxon>Chitinophaga</taxon>
    </lineage>
</organism>
<keyword evidence="2" id="KW-1185">Reference proteome</keyword>
<evidence type="ECO:0000313" key="1">
    <source>
        <dbReference type="EMBL" id="TWV98763.1"/>
    </source>
</evidence>
<dbReference type="AlphaFoldDB" id="A0A5C6LQ48"/>
<dbReference type="EMBL" id="VOHS01000024">
    <property type="protein sequence ID" value="TWV98763.1"/>
    <property type="molecule type" value="Genomic_DNA"/>
</dbReference>